<keyword evidence="6" id="KW-0489">Methyltransferase</keyword>
<feature type="transmembrane region" description="Helical" evidence="5">
    <location>
        <begin position="72"/>
        <end position="89"/>
    </location>
</feature>
<dbReference type="PANTHER" id="PTHR12714:SF9">
    <property type="entry name" value="PROTEIN-S-ISOPRENYLCYSTEINE O-METHYLTRANSFERASE"/>
    <property type="match status" value="1"/>
</dbReference>
<accession>A0AAX6NC69</accession>
<evidence type="ECO:0000313" key="7">
    <source>
        <dbReference type="Proteomes" id="UP001269400"/>
    </source>
</evidence>
<dbReference type="GO" id="GO:0008168">
    <property type="term" value="F:methyltransferase activity"/>
    <property type="evidence" value="ECO:0007669"/>
    <property type="project" value="UniProtKB-KW"/>
</dbReference>
<sequence length="192" mass="22605">MLNFPSQLEHNLLGICLLLWVIIEYRVLFKRDKRPKKKDRKALSLFSVLILMFCVSSILIYERNLGSLGKEYRWIFWVGILIIAIGIAIRQHSIHIMGGSYVATLQVQEKPQLIQTGPFKLVRHPCYTGFMISLWGLGFALLNWLFLLLIIFFSIIVFLIQIKIEERELEAFFGEEYKEYKKTTKKILPYFL</sequence>
<comment type="subcellular location">
    <subcellularLocation>
        <location evidence="1">Endomembrane system</location>
        <topology evidence="1">Multi-pass membrane protein</topology>
    </subcellularLocation>
</comment>
<name>A0AAX6NC69_PRIAR</name>
<keyword evidence="2 5" id="KW-0812">Transmembrane</keyword>
<gene>
    <name evidence="6" type="ORF">O0Q50_20260</name>
</gene>
<feature type="transmembrane region" description="Helical" evidence="5">
    <location>
        <begin position="12"/>
        <end position="29"/>
    </location>
</feature>
<evidence type="ECO:0000256" key="1">
    <source>
        <dbReference type="ARBA" id="ARBA00004127"/>
    </source>
</evidence>
<reference evidence="6" key="2">
    <citation type="submission" date="2022-12" db="EMBL/GenBank/DDBJ databases">
        <authorList>
            <person name="Dechsakulwatana C."/>
            <person name="Rungsihiranrut A."/>
            <person name="Muangchinda C."/>
            <person name="Ningthoujam R."/>
            <person name="Klankeo P."/>
            <person name="Pinyakong O."/>
        </authorList>
    </citation>
    <scope>NUCLEOTIDE SEQUENCE</scope>
    <source>
        <strain evidence="6">TL01-2</strain>
    </source>
</reference>
<dbReference type="InterPro" id="IPR007318">
    <property type="entry name" value="Phopholipid_MeTrfase"/>
</dbReference>
<reference evidence="6" key="1">
    <citation type="journal article" date="2022" name="J Environ Chem Eng">
        <title>Biodegradation of petroleum oil using a constructed nonpathogenic and heavy metal-tolerant bacterial consortium isolated from marine sponges.</title>
        <authorList>
            <person name="Dechsakulwatana C."/>
            <person name="Rungsihiranrut A."/>
            <person name="Muangchinda C."/>
            <person name="Ningthoujam R."/>
            <person name="Klankeo P."/>
            <person name="Pinyakong O."/>
        </authorList>
    </citation>
    <scope>NUCLEOTIDE SEQUENCE</scope>
    <source>
        <strain evidence="6">TL01-2</strain>
    </source>
</reference>
<comment type="caution">
    <text evidence="6">The sequence shown here is derived from an EMBL/GenBank/DDBJ whole genome shotgun (WGS) entry which is preliminary data.</text>
</comment>
<dbReference type="AlphaFoldDB" id="A0AAX6NC69"/>
<dbReference type="Pfam" id="PF04191">
    <property type="entry name" value="PEMT"/>
    <property type="match status" value="1"/>
</dbReference>
<organism evidence="6 7">
    <name type="scientific">Priestia aryabhattai</name>
    <name type="common">Bacillus aryabhattai</name>
    <dbReference type="NCBI Taxonomy" id="412384"/>
    <lineage>
        <taxon>Bacteria</taxon>
        <taxon>Bacillati</taxon>
        <taxon>Bacillota</taxon>
        <taxon>Bacilli</taxon>
        <taxon>Bacillales</taxon>
        <taxon>Bacillaceae</taxon>
        <taxon>Priestia</taxon>
    </lineage>
</organism>
<dbReference type="RefSeq" id="WP_316910739.1">
    <property type="nucleotide sequence ID" value="NZ_JAPTGD010000002.1"/>
</dbReference>
<evidence type="ECO:0000256" key="2">
    <source>
        <dbReference type="ARBA" id="ARBA00022692"/>
    </source>
</evidence>
<dbReference type="Gene3D" id="1.20.120.1630">
    <property type="match status" value="1"/>
</dbReference>
<keyword evidence="6" id="KW-0808">Transferase</keyword>
<feature type="transmembrane region" description="Helical" evidence="5">
    <location>
        <begin position="130"/>
        <end position="160"/>
    </location>
</feature>
<evidence type="ECO:0000256" key="3">
    <source>
        <dbReference type="ARBA" id="ARBA00022989"/>
    </source>
</evidence>
<evidence type="ECO:0000313" key="6">
    <source>
        <dbReference type="EMBL" id="MDU9693513.1"/>
    </source>
</evidence>
<dbReference type="GO" id="GO:0032259">
    <property type="term" value="P:methylation"/>
    <property type="evidence" value="ECO:0007669"/>
    <property type="project" value="UniProtKB-KW"/>
</dbReference>
<protein>
    <submittedName>
        <fullName evidence="6">Methyltransferase</fullName>
    </submittedName>
</protein>
<dbReference type="GO" id="GO:0012505">
    <property type="term" value="C:endomembrane system"/>
    <property type="evidence" value="ECO:0007669"/>
    <property type="project" value="UniProtKB-SubCell"/>
</dbReference>
<keyword evidence="3 5" id="KW-1133">Transmembrane helix</keyword>
<dbReference type="PANTHER" id="PTHR12714">
    <property type="entry name" value="PROTEIN-S ISOPRENYLCYSTEINE O-METHYLTRANSFERASE"/>
    <property type="match status" value="1"/>
</dbReference>
<evidence type="ECO:0000256" key="5">
    <source>
        <dbReference type="SAM" id="Phobius"/>
    </source>
</evidence>
<keyword evidence="4 5" id="KW-0472">Membrane</keyword>
<proteinExistence type="predicted"/>
<dbReference type="Proteomes" id="UP001269400">
    <property type="component" value="Unassembled WGS sequence"/>
</dbReference>
<evidence type="ECO:0000256" key="4">
    <source>
        <dbReference type="ARBA" id="ARBA00023136"/>
    </source>
</evidence>
<feature type="transmembrane region" description="Helical" evidence="5">
    <location>
        <begin position="41"/>
        <end position="60"/>
    </location>
</feature>
<dbReference type="EMBL" id="JAPTGD010000002">
    <property type="protein sequence ID" value="MDU9693513.1"/>
    <property type="molecule type" value="Genomic_DNA"/>
</dbReference>